<evidence type="ECO:0000313" key="1">
    <source>
        <dbReference type="EMBL" id="KAJ8618140.1"/>
    </source>
</evidence>
<comment type="caution">
    <text evidence="1">The sequence shown here is derived from an EMBL/GenBank/DDBJ whole genome shotgun (WGS) entry which is preliminary data.</text>
</comment>
<organism evidence="1 2">
    <name type="scientific">Persea americana</name>
    <name type="common">Avocado</name>
    <dbReference type="NCBI Taxonomy" id="3435"/>
    <lineage>
        <taxon>Eukaryota</taxon>
        <taxon>Viridiplantae</taxon>
        <taxon>Streptophyta</taxon>
        <taxon>Embryophyta</taxon>
        <taxon>Tracheophyta</taxon>
        <taxon>Spermatophyta</taxon>
        <taxon>Magnoliopsida</taxon>
        <taxon>Magnoliidae</taxon>
        <taxon>Laurales</taxon>
        <taxon>Lauraceae</taxon>
        <taxon>Persea</taxon>
    </lineage>
</organism>
<name>A0ACC2KAM1_PERAE</name>
<protein>
    <submittedName>
        <fullName evidence="1">Uncharacterized protein</fullName>
    </submittedName>
</protein>
<gene>
    <name evidence="1" type="ORF">MRB53_014326</name>
</gene>
<reference evidence="1 2" key="1">
    <citation type="journal article" date="2022" name="Hortic Res">
        <title>A haplotype resolved chromosomal level avocado genome allows analysis of novel avocado genes.</title>
        <authorList>
            <person name="Nath O."/>
            <person name="Fletcher S.J."/>
            <person name="Hayward A."/>
            <person name="Shaw L.M."/>
            <person name="Masouleh A.K."/>
            <person name="Furtado A."/>
            <person name="Henry R.J."/>
            <person name="Mitter N."/>
        </authorList>
    </citation>
    <scope>NUCLEOTIDE SEQUENCE [LARGE SCALE GENOMIC DNA]</scope>
    <source>
        <strain evidence="2">cv. Hass</strain>
    </source>
</reference>
<keyword evidence="2" id="KW-1185">Reference proteome</keyword>
<dbReference type="Proteomes" id="UP001234297">
    <property type="component" value="Chromosome 4"/>
</dbReference>
<dbReference type="EMBL" id="CM056812">
    <property type="protein sequence ID" value="KAJ8618140.1"/>
    <property type="molecule type" value="Genomic_DNA"/>
</dbReference>
<accession>A0ACC2KAM1</accession>
<evidence type="ECO:0000313" key="2">
    <source>
        <dbReference type="Proteomes" id="UP001234297"/>
    </source>
</evidence>
<proteinExistence type="predicted"/>
<sequence length="154" mass="17504">MQERSSNGDERSDDEISSVSIKKTVGIRACVRGMKVGCRWVMGSGRVGLRERWEAWDDDGGWAQGWIVMERRCMRWVLMEGFGRRDGDGDERRGVDGDEETAQCLIDASSHLIYNSFPSSIKDPTIAFGFLNKENEQITRLTSLRFQSCCFPKP</sequence>